<protein>
    <recommendedName>
        <fullName evidence="7">Protein SMG7</fullName>
    </recommendedName>
</protein>
<dbReference type="Gene3D" id="1.25.40.10">
    <property type="entry name" value="Tetratricopeptide repeat domain"/>
    <property type="match status" value="1"/>
</dbReference>
<dbReference type="SUPFAM" id="SSF48452">
    <property type="entry name" value="TPR-like"/>
    <property type="match status" value="1"/>
</dbReference>
<dbReference type="AlphaFoldDB" id="A0AAW1H4E8"/>
<feature type="domain" description="Telomerase activating protein Est1-like N-terminal" evidence="4">
    <location>
        <begin position="69"/>
        <end position="193"/>
    </location>
</feature>
<feature type="region of interest" description="Disordered" evidence="2">
    <location>
        <begin position="838"/>
        <end position="870"/>
    </location>
</feature>
<dbReference type="InterPro" id="IPR019458">
    <property type="entry name" value="Est1-like_N"/>
</dbReference>
<evidence type="ECO:0008006" key="7">
    <source>
        <dbReference type="Google" id="ProtNLM"/>
    </source>
</evidence>
<proteinExistence type="predicted"/>
<dbReference type="GO" id="GO:0005697">
    <property type="term" value="C:telomerase holoenzyme complex"/>
    <property type="evidence" value="ECO:0007669"/>
    <property type="project" value="TreeGrafter"/>
</dbReference>
<dbReference type="Proteomes" id="UP001443914">
    <property type="component" value="Unassembled WGS sequence"/>
</dbReference>
<sequence length="996" mass="111172">MAVQMDTPSALSSRERAEHLYNKNVELENTRRKSAHSRVPYDPSVWQQIRENYEAIILQDYAFSEQNEIELALWQLHYRRIEELRALFNAAVSSNTASVTQNGNGGSTRPDRLSRIRSQFKTFLSEATGYYHELILKIRAKYGLPLGSFSDGPENQFFLTKDGHKSNDIKKGLISCHRCLIYLGDLARYKGIYGDGESKTRDLAAASSYYLQASSLWPSSGNPHHQLAIVAAYHGDEFLAIYRYFRSLAVESPFSTARDNLIIAFERNRQNYSQLLADLKTSKVKVAAPRMNGKMRGRGEFKSFSKDNRNQSIPSKEKALSIPETLKSFSVKFVRVNGILFTRTSLETFEDVMLMTKNELMVLLSSGSDEKHNFGSDVAECGLFIVRLVAILIYTVHNVNRESENQSHAEILQRSVLLENAHTAIFELMGHVVERCSQLHDSLSSYLLPGVLVFVEWLASHPDVATINESGEKQAYARLFFWNSCISLFNKLLLSGFSVDGEDESCFFNMGEYEDGEIGNRLALWEDFELRGFLPLHPAHQILDFSGNHSFGHDGGVKEKRTRVQRIIAAGKTFSNAVRVGEQGIFFDTNSKKFVIGAEPQSCTDFALSCGPEMPLLNPTGEELPIKKKPDVEVLKPSAPILEAEDEEEVIVFKPSAVDKPADPIFPAFTSYEKPSAVDKPADPIFPAFTSYEDLGVVSNRTAVDSGAYTRSVSASPNGLLLQNGVDTMIRPAPVAYATPQHLHDAKPHISGWLADQPASLANGFKNISLMGDGNSQRPSEHLSTLRSAALSLPFSQSLNVNNGSGYPIQQMSDVMLPKIDFHVSSQTNNICTVNSQSISPVSSKKNPVSRPIRQTGPPPGFAPAPKSSDGLNGWSSMKAQNPIIDDYSWLDGYEKPSPAKRDIGFNLHTNLNRTFFNNLDKSYGMPGMINFPFPGKQASAFHVPAENNKTWQEYQFPDDLKLYEQQQQQQLKVSQSMTLPEQFQGQSPWEGRYLV</sequence>
<dbReference type="GO" id="GO:0070034">
    <property type="term" value="F:telomerase RNA binding"/>
    <property type="evidence" value="ECO:0007669"/>
    <property type="project" value="TreeGrafter"/>
</dbReference>
<feature type="compositionally biased region" description="Polar residues" evidence="2">
    <location>
        <begin position="838"/>
        <end position="847"/>
    </location>
</feature>
<dbReference type="InterPro" id="IPR011990">
    <property type="entry name" value="TPR-like_helical_dom_sf"/>
</dbReference>
<dbReference type="PANTHER" id="PTHR15696">
    <property type="entry name" value="SMG-7 SUPPRESSOR WITH MORPHOLOGICAL EFFECT ON GENITALIA PROTEIN 7"/>
    <property type="match status" value="1"/>
</dbReference>
<evidence type="ECO:0000256" key="2">
    <source>
        <dbReference type="SAM" id="MobiDB-lite"/>
    </source>
</evidence>
<keyword evidence="1" id="KW-0677">Repeat</keyword>
<dbReference type="InterPro" id="IPR045153">
    <property type="entry name" value="Est1/Ebs1-like"/>
</dbReference>
<evidence type="ECO:0000313" key="5">
    <source>
        <dbReference type="EMBL" id="KAK9671211.1"/>
    </source>
</evidence>
<dbReference type="GO" id="GO:0042162">
    <property type="term" value="F:telomeric DNA binding"/>
    <property type="evidence" value="ECO:0007669"/>
    <property type="project" value="TreeGrafter"/>
</dbReference>
<gene>
    <name evidence="5" type="ORF">RND81_12G013800</name>
</gene>
<evidence type="ECO:0000259" key="3">
    <source>
        <dbReference type="Pfam" id="PF10373"/>
    </source>
</evidence>
<dbReference type="InterPro" id="IPR018834">
    <property type="entry name" value="DNA/RNA-bd_Est1-type"/>
</dbReference>
<comment type="caution">
    <text evidence="5">The sequence shown here is derived from an EMBL/GenBank/DDBJ whole genome shotgun (WGS) entry which is preliminary data.</text>
</comment>
<dbReference type="EMBL" id="JBDFQZ010000012">
    <property type="protein sequence ID" value="KAK9671211.1"/>
    <property type="molecule type" value="Genomic_DNA"/>
</dbReference>
<name>A0AAW1H4E8_SAPOF</name>
<evidence type="ECO:0000259" key="4">
    <source>
        <dbReference type="Pfam" id="PF10374"/>
    </source>
</evidence>
<accession>A0AAW1H4E8</accession>
<organism evidence="5 6">
    <name type="scientific">Saponaria officinalis</name>
    <name type="common">Common soapwort</name>
    <name type="synonym">Lychnis saponaria</name>
    <dbReference type="NCBI Taxonomy" id="3572"/>
    <lineage>
        <taxon>Eukaryota</taxon>
        <taxon>Viridiplantae</taxon>
        <taxon>Streptophyta</taxon>
        <taxon>Embryophyta</taxon>
        <taxon>Tracheophyta</taxon>
        <taxon>Spermatophyta</taxon>
        <taxon>Magnoliopsida</taxon>
        <taxon>eudicotyledons</taxon>
        <taxon>Gunneridae</taxon>
        <taxon>Pentapetalae</taxon>
        <taxon>Caryophyllales</taxon>
        <taxon>Caryophyllaceae</taxon>
        <taxon>Caryophylleae</taxon>
        <taxon>Saponaria</taxon>
    </lineage>
</organism>
<feature type="domain" description="DNA/RNA-binding" evidence="3">
    <location>
        <begin position="206"/>
        <end position="539"/>
    </location>
</feature>
<evidence type="ECO:0000313" key="6">
    <source>
        <dbReference type="Proteomes" id="UP001443914"/>
    </source>
</evidence>
<evidence type="ECO:0000256" key="1">
    <source>
        <dbReference type="ARBA" id="ARBA00022737"/>
    </source>
</evidence>
<reference evidence="5 6" key="1">
    <citation type="submission" date="2024-03" db="EMBL/GenBank/DDBJ databases">
        <title>WGS assembly of Saponaria officinalis var. Norfolk2.</title>
        <authorList>
            <person name="Jenkins J."/>
            <person name="Shu S."/>
            <person name="Grimwood J."/>
            <person name="Barry K."/>
            <person name="Goodstein D."/>
            <person name="Schmutz J."/>
            <person name="Leebens-Mack J."/>
            <person name="Osbourn A."/>
        </authorList>
    </citation>
    <scope>NUCLEOTIDE SEQUENCE [LARGE SCALE GENOMIC DNA]</scope>
    <source>
        <strain evidence="6">cv. Norfolk2</strain>
        <strain evidence="5">JIC</strain>
        <tissue evidence="5">Leaf</tissue>
    </source>
</reference>
<dbReference type="FunFam" id="1.25.40.10:FF:000225">
    <property type="entry name" value="Protein SMG7"/>
    <property type="match status" value="1"/>
</dbReference>
<dbReference type="GO" id="GO:0000184">
    <property type="term" value="P:nuclear-transcribed mRNA catabolic process, nonsense-mediated decay"/>
    <property type="evidence" value="ECO:0007669"/>
    <property type="project" value="TreeGrafter"/>
</dbReference>
<dbReference type="Pfam" id="PF10374">
    <property type="entry name" value="EST1"/>
    <property type="match status" value="1"/>
</dbReference>
<keyword evidence="6" id="KW-1185">Reference proteome</keyword>
<dbReference type="PANTHER" id="PTHR15696:SF25">
    <property type="entry name" value="OS08G0305300 PROTEIN"/>
    <property type="match status" value="1"/>
</dbReference>
<dbReference type="EMBL" id="JBDFQZ010000012">
    <property type="protein sequence ID" value="KAK9671212.1"/>
    <property type="molecule type" value="Genomic_DNA"/>
</dbReference>
<dbReference type="Pfam" id="PF10373">
    <property type="entry name" value="EST1_DNA_bind"/>
    <property type="match status" value="1"/>
</dbReference>